<accession>A0A9D1T4K7</accession>
<dbReference type="HAMAP" id="MF_01023">
    <property type="entry name" value="HisC_aminotrans_2"/>
    <property type="match status" value="1"/>
</dbReference>
<evidence type="ECO:0000256" key="9">
    <source>
        <dbReference type="HAMAP-Rule" id="MF_01023"/>
    </source>
</evidence>
<evidence type="ECO:0000256" key="7">
    <source>
        <dbReference type="ARBA" id="ARBA00022898"/>
    </source>
</evidence>
<reference evidence="11" key="1">
    <citation type="submission" date="2020-10" db="EMBL/GenBank/DDBJ databases">
        <authorList>
            <person name="Gilroy R."/>
        </authorList>
    </citation>
    <scope>NUCLEOTIDE SEQUENCE</scope>
    <source>
        <strain evidence="11">1370</strain>
    </source>
</reference>
<organism evidence="11 12">
    <name type="scientific">Candidatus Faeciplasma avium</name>
    <dbReference type="NCBI Taxonomy" id="2840798"/>
    <lineage>
        <taxon>Bacteria</taxon>
        <taxon>Bacillati</taxon>
        <taxon>Bacillota</taxon>
        <taxon>Clostridia</taxon>
        <taxon>Eubacteriales</taxon>
        <taxon>Oscillospiraceae</taxon>
        <taxon>Oscillospiraceae incertae sedis</taxon>
        <taxon>Candidatus Faeciplasma</taxon>
    </lineage>
</organism>
<comment type="caution">
    <text evidence="11">The sequence shown here is derived from an EMBL/GenBank/DDBJ whole genome shotgun (WGS) entry which is preliminary data.</text>
</comment>
<evidence type="ECO:0000256" key="8">
    <source>
        <dbReference type="ARBA" id="ARBA00023102"/>
    </source>
</evidence>
<dbReference type="PROSITE" id="PS00599">
    <property type="entry name" value="AA_TRANSFER_CLASS_2"/>
    <property type="match status" value="1"/>
</dbReference>
<dbReference type="NCBIfam" id="TIGR01141">
    <property type="entry name" value="hisC"/>
    <property type="match status" value="1"/>
</dbReference>
<evidence type="ECO:0000256" key="3">
    <source>
        <dbReference type="ARBA" id="ARBA00011738"/>
    </source>
</evidence>
<dbReference type="EMBL" id="DVOL01000029">
    <property type="protein sequence ID" value="HIV10483.1"/>
    <property type="molecule type" value="Genomic_DNA"/>
</dbReference>
<keyword evidence="8 9" id="KW-0368">Histidine biosynthesis</keyword>
<comment type="pathway">
    <text evidence="9">Amino-acid biosynthesis; L-histidine biosynthesis; L-histidine from 5-phospho-alpha-D-ribose 1-diphosphate: step 7/9.</text>
</comment>
<dbReference type="CDD" id="cd00609">
    <property type="entry name" value="AAT_like"/>
    <property type="match status" value="1"/>
</dbReference>
<gene>
    <name evidence="9" type="primary">hisC</name>
    <name evidence="11" type="ORF">IAD28_02160</name>
</gene>
<proteinExistence type="inferred from homology"/>
<evidence type="ECO:0000256" key="2">
    <source>
        <dbReference type="ARBA" id="ARBA00007970"/>
    </source>
</evidence>
<dbReference type="PANTHER" id="PTHR42885">
    <property type="entry name" value="HISTIDINOL-PHOSPHATE AMINOTRANSFERASE-RELATED"/>
    <property type="match status" value="1"/>
</dbReference>
<keyword evidence="4 9" id="KW-0032">Aminotransferase</keyword>
<dbReference type="Pfam" id="PF00155">
    <property type="entry name" value="Aminotran_1_2"/>
    <property type="match status" value="1"/>
</dbReference>
<evidence type="ECO:0000256" key="5">
    <source>
        <dbReference type="ARBA" id="ARBA00022605"/>
    </source>
</evidence>
<dbReference type="Gene3D" id="3.40.640.10">
    <property type="entry name" value="Type I PLP-dependent aspartate aminotransferase-like (Major domain)"/>
    <property type="match status" value="1"/>
</dbReference>
<comment type="similarity">
    <text evidence="2 9">Belongs to the class-II pyridoxal-phosphate-dependent aminotransferase family. Histidinol-phosphate aminotransferase subfamily.</text>
</comment>
<dbReference type="InterPro" id="IPR015422">
    <property type="entry name" value="PyrdxlP-dep_Trfase_small"/>
</dbReference>
<feature type="domain" description="Aminotransferase class I/classII large" evidence="10">
    <location>
        <begin position="26"/>
        <end position="348"/>
    </location>
</feature>
<comment type="subunit">
    <text evidence="3 9">Homodimer.</text>
</comment>
<feature type="modified residue" description="N6-(pyridoxal phosphate)lysine" evidence="9">
    <location>
        <position position="211"/>
    </location>
</feature>
<dbReference type="SUPFAM" id="SSF53383">
    <property type="entry name" value="PLP-dependent transferases"/>
    <property type="match status" value="1"/>
</dbReference>
<comment type="catalytic activity">
    <reaction evidence="9">
        <text>L-histidinol phosphate + 2-oxoglutarate = 3-(imidazol-4-yl)-2-oxopropyl phosphate + L-glutamate</text>
        <dbReference type="Rhea" id="RHEA:23744"/>
        <dbReference type="ChEBI" id="CHEBI:16810"/>
        <dbReference type="ChEBI" id="CHEBI:29985"/>
        <dbReference type="ChEBI" id="CHEBI:57766"/>
        <dbReference type="ChEBI" id="CHEBI:57980"/>
        <dbReference type="EC" id="2.6.1.9"/>
    </reaction>
</comment>
<dbReference type="InterPro" id="IPR015421">
    <property type="entry name" value="PyrdxlP-dep_Trfase_major"/>
</dbReference>
<dbReference type="GO" id="GO:0030170">
    <property type="term" value="F:pyridoxal phosphate binding"/>
    <property type="evidence" value="ECO:0007669"/>
    <property type="project" value="InterPro"/>
</dbReference>
<reference evidence="11" key="2">
    <citation type="journal article" date="2021" name="PeerJ">
        <title>Extensive microbial diversity within the chicken gut microbiome revealed by metagenomics and culture.</title>
        <authorList>
            <person name="Gilroy R."/>
            <person name="Ravi A."/>
            <person name="Getino M."/>
            <person name="Pursley I."/>
            <person name="Horton D.L."/>
            <person name="Alikhan N.F."/>
            <person name="Baker D."/>
            <person name="Gharbi K."/>
            <person name="Hall N."/>
            <person name="Watson M."/>
            <person name="Adriaenssens E.M."/>
            <person name="Foster-Nyarko E."/>
            <person name="Jarju S."/>
            <person name="Secka A."/>
            <person name="Antonio M."/>
            <person name="Oren A."/>
            <person name="Chaudhuri R.R."/>
            <person name="La Ragione R."/>
            <person name="Hildebrand F."/>
            <person name="Pallen M.J."/>
        </authorList>
    </citation>
    <scope>NUCLEOTIDE SEQUENCE</scope>
    <source>
        <strain evidence="11">1370</strain>
    </source>
</reference>
<evidence type="ECO:0000259" key="10">
    <source>
        <dbReference type="Pfam" id="PF00155"/>
    </source>
</evidence>
<evidence type="ECO:0000313" key="11">
    <source>
        <dbReference type="EMBL" id="HIV10483.1"/>
    </source>
</evidence>
<protein>
    <recommendedName>
        <fullName evidence="9">Histidinol-phosphate aminotransferase</fullName>
        <ecNumber evidence="9">2.6.1.9</ecNumber>
    </recommendedName>
    <alternativeName>
        <fullName evidence="9">Imidazole acetol-phosphate transaminase</fullName>
    </alternativeName>
</protein>
<evidence type="ECO:0000313" key="12">
    <source>
        <dbReference type="Proteomes" id="UP000823960"/>
    </source>
</evidence>
<dbReference type="InterPro" id="IPR015424">
    <property type="entry name" value="PyrdxlP-dep_Trfase"/>
</dbReference>
<sequence>MSRFFSRALSGLEAYVPGEQPQDRSYIKLNTNESPYPPSPSVLRVINSSQAELLRLYPDPTCKRLKEALAREYGLSYKNIFVSNSSDEVLGAAFTAYCAGSGRVYFADITYGFYKVFAELQRARVTVISLGDDLSICCRDYFDLEPGLIVIANPNAPTGIALPAEDIRKIALSNKDSVVLVDEAYVDFGGESSVSLISELKNLIVTRTYSKSMSMAGARLGFAMADPELISDLERIKYSTNPYSVNRLSLEAGIAALEEMDYYRENCKRIAMQRDKTTKELEALGFSHTESRANFIFAKSDSVPGKRLFERLRSAGILVRRFDAPRIGEYLRITVGTENDMAALVAEIERIVEDEKRTDSKKDE</sequence>
<dbReference type="AlphaFoldDB" id="A0A9D1T4K7"/>
<comment type="cofactor">
    <cofactor evidence="1 9">
        <name>pyridoxal 5'-phosphate</name>
        <dbReference type="ChEBI" id="CHEBI:597326"/>
    </cofactor>
</comment>
<dbReference type="Proteomes" id="UP000823960">
    <property type="component" value="Unassembled WGS sequence"/>
</dbReference>
<dbReference type="Gene3D" id="3.90.1150.10">
    <property type="entry name" value="Aspartate Aminotransferase, domain 1"/>
    <property type="match status" value="1"/>
</dbReference>
<dbReference type="EC" id="2.6.1.9" evidence="9"/>
<evidence type="ECO:0000256" key="4">
    <source>
        <dbReference type="ARBA" id="ARBA00022576"/>
    </source>
</evidence>
<evidence type="ECO:0000256" key="1">
    <source>
        <dbReference type="ARBA" id="ARBA00001933"/>
    </source>
</evidence>
<evidence type="ECO:0000256" key="6">
    <source>
        <dbReference type="ARBA" id="ARBA00022679"/>
    </source>
</evidence>
<name>A0A9D1T4K7_9FIRM</name>
<dbReference type="GO" id="GO:0000105">
    <property type="term" value="P:L-histidine biosynthetic process"/>
    <property type="evidence" value="ECO:0007669"/>
    <property type="project" value="UniProtKB-UniRule"/>
</dbReference>
<keyword evidence="6 9" id="KW-0808">Transferase</keyword>
<dbReference type="InterPro" id="IPR001917">
    <property type="entry name" value="Aminotrans_II_pyridoxalP_BS"/>
</dbReference>
<keyword evidence="5 9" id="KW-0028">Amino-acid biosynthesis</keyword>
<dbReference type="PANTHER" id="PTHR42885:SF2">
    <property type="entry name" value="HISTIDINOL-PHOSPHATE AMINOTRANSFERASE"/>
    <property type="match status" value="1"/>
</dbReference>
<dbReference type="GO" id="GO:0004400">
    <property type="term" value="F:histidinol-phosphate transaminase activity"/>
    <property type="evidence" value="ECO:0007669"/>
    <property type="project" value="UniProtKB-UniRule"/>
</dbReference>
<dbReference type="InterPro" id="IPR005861">
    <property type="entry name" value="HisP_aminotrans"/>
</dbReference>
<keyword evidence="7 9" id="KW-0663">Pyridoxal phosphate</keyword>
<dbReference type="InterPro" id="IPR004839">
    <property type="entry name" value="Aminotransferase_I/II_large"/>
</dbReference>